<dbReference type="SUPFAM" id="SSF54236">
    <property type="entry name" value="Ubiquitin-like"/>
    <property type="match status" value="1"/>
</dbReference>
<dbReference type="InterPro" id="IPR029071">
    <property type="entry name" value="Ubiquitin-like_domsf"/>
</dbReference>
<comment type="caution">
    <text evidence="1">The sequence shown here is derived from an EMBL/GenBank/DDBJ whole genome shotgun (WGS) entry which is preliminary data.</text>
</comment>
<dbReference type="Proteomes" id="UP001470230">
    <property type="component" value="Unassembled WGS sequence"/>
</dbReference>
<dbReference type="EMBL" id="JAPFFF010000001">
    <property type="protein sequence ID" value="KAK8897861.1"/>
    <property type="molecule type" value="Genomic_DNA"/>
</dbReference>
<name>A0ABR2L4A9_9EUKA</name>
<evidence type="ECO:0008006" key="3">
    <source>
        <dbReference type="Google" id="ProtNLM"/>
    </source>
</evidence>
<dbReference type="Gene3D" id="1.10.8.10">
    <property type="entry name" value="DNA helicase RuvA subunit, C-terminal domain"/>
    <property type="match status" value="1"/>
</dbReference>
<evidence type="ECO:0000313" key="2">
    <source>
        <dbReference type="Proteomes" id="UP001470230"/>
    </source>
</evidence>
<sequence length="259" mass="29131">MITVNFRTLAGKSYSFETDPSAKISDIDFSSKIPNYLPTSKFIYRGTNLQNSTQLSSLNLAPHDFIVIYNQTQYIKRPHQPEDINVSIEDEFEEPQAQTRIFKSPDHPSVQPLPDISRPTDLGVQIVRDVLDPTEIAGMSESLYGSPALPHLYEAISRDGICEDDNDDYDDDENGNDDNAANYTANVYEANDTDVNVQPQENQMFYGIEGSETLTNEDKQVITRLQKITNLDVITIVQVFLACDKEETTTANCLLSMMN</sequence>
<protein>
    <recommendedName>
        <fullName evidence="3">Ubiquitin-like domain-containing protein</fullName>
    </recommendedName>
</protein>
<keyword evidence="2" id="KW-1185">Reference proteome</keyword>
<proteinExistence type="predicted"/>
<accession>A0ABR2L4A9</accession>
<organism evidence="1 2">
    <name type="scientific">Tritrichomonas musculus</name>
    <dbReference type="NCBI Taxonomy" id="1915356"/>
    <lineage>
        <taxon>Eukaryota</taxon>
        <taxon>Metamonada</taxon>
        <taxon>Parabasalia</taxon>
        <taxon>Tritrichomonadida</taxon>
        <taxon>Tritrichomonadidae</taxon>
        <taxon>Tritrichomonas</taxon>
    </lineage>
</organism>
<reference evidence="1 2" key="1">
    <citation type="submission" date="2024-04" db="EMBL/GenBank/DDBJ databases">
        <title>Tritrichomonas musculus Genome.</title>
        <authorList>
            <person name="Alves-Ferreira E."/>
            <person name="Grigg M."/>
            <person name="Lorenzi H."/>
            <person name="Galac M."/>
        </authorList>
    </citation>
    <scope>NUCLEOTIDE SEQUENCE [LARGE SCALE GENOMIC DNA]</scope>
    <source>
        <strain evidence="1 2">EAF2021</strain>
    </source>
</reference>
<gene>
    <name evidence="1" type="ORF">M9Y10_000089</name>
</gene>
<evidence type="ECO:0000313" key="1">
    <source>
        <dbReference type="EMBL" id="KAK8897861.1"/>
    </source>
</evidence>